<organism evidence="5 6">
    <name type="scientific">Phyllosticta capitalensis</name>
    <dbReference type="NCBI Taxonomy" id="121624"/>
    <lineage>
        <taxon>Eukaryota</taxon>
        <taxon>Fungi</taxon>
        <taxon>Dikarya</taxon>
        <taxon>Ascomycota</taxon>
        <taxon>Pezizomycotina</taxon>
        <taxon>Dothideomycetes</taxon>
        <taxon>Dothideomycetes incertae sedis</taxon>
        <taxon>Botryosphaeriales</taxon>
        <taxon>Phyllostictaceae</taxon>
        <taxon>Phyllosticta</taxon>
    </lineage>
</organism>
<gene>
    <name evidence="5" type="ORF">HDK90DRAFT_416179</name>
</gene>
<dbReference type="SUPFAM" id="SSF54637">
    <property type="entry name" value="Thioesterase/thiol ester dehydrase-isomerase"/>
    <property type="match status" value="2"/>
</dbReference>
<dbReference type="Proteomes" id="UP001492380">
    <property type="component" value="Unassembled WGS sequence"/>
</dbReference>
<evidence type="ECO:0000256" key="1">
    <source>
        <dbReference type="ARBA" id="ARBA00006538"/>
    </source>
</evidence>
<feature type="domain" description="Acyl-CoA thioesterase-like C-terminal" evidence="4">
    <location>
        <begin position="192"/>
        <end position="324"/>
    </location>
</feature>
<dbReference type="Gene3D" id="2.40.160.210">
    <property type="entry name" value="Acyl-CoA thioesterase, double hotdog domain"/>
    <property type="match status" value="1"/>
</dbReference>
<dbReference type="InterPro" id="IPR049450">
    <property type="entry name" value="ACOT8-like_C"/>
</dbReference>
<name>A0ABR1YLG7_9PEZI</name>
<keyword evidence="2" id="KW-0378">Hydrolase</keyword>
<accession>A0ABR1YLG7</accession>
<dbReference type="EMBL" id="JBBWRZ010000007">
    <property type="protein sequence ID" value="KAK8232402.1"/>
    <property type="molecule type" value="Genomic_DNA"/>
</dbReference>
<dbReference type="CDD" id="cd03444">
    <property type="entry name" value="Thioesterase_II_repeat1"/>
    <property type="match status" value="1"/>
</dbReference>
<sequence length="344" mass="38601">MVHDDDDANVSAANGNRYLAFTELMRLDKVGDGGAFKSTAKAFSPGDTTAAYGGHVYAQAVWAASQTVRRGFVVNNVTGFFIFPGDTTRPFIYHVRNLRDGGRYCTRSVDVVQDPQRGVCFTCTCIFKVDEEPGDYDFQEPCDLAQKYGSALGDRRPEDWSEAPSVDSPWYWELAAAKDGPRDAFPGLSLRKVDMAPYNQDHRGPLERRQLQFYSTTGEMPPVTEEPNLHACAHLYACDRNSLFLIPNHLDVGDDYRQMASLSYSVVFHVSSKEMAMQVKEGEKRWFCQEARISRTGGNRGLHVSRLWSPDGRHIATTWQDGLVRIGKPSRWTAKIEGLKKAKL</sequence>
<comment type="similarity">
    <text evidence="1">Belongs to the C/M/P thioester hydrolase family.</text>
</comment>
<proteinExistence type="inferred from homology"/>
<dbReference type="InterPro" id="IPR049449">
    <property type="entry name" value="TesB_ACOT8-like_N"/>
</dbReference>
<comment type="caution">
    <text evidence="5">The sequence shown here is derived from an EMBL/GenBank/DDBJ whole genome shotgun (WGS) entry which is preliminary data.</text>
</comment>
<evidence type="ECO:0000313" key="6">
    <source>
        <dbReference type="Proteomes" id="UP001492380"/>
    </source>
</evidence>
<dbReference type="InterPro" id="IPR042171">
    <property type="entry name" value="Acyl-CoA_hotdog"/>
</dbReference>
<dbReference type="Pfam" id="PF13622">
    <property type="entry name" value="4HBT_3"/>
    <property type="match status" value="1"/>
</dbReference>
<evidence type="ECO:0000256" key="2">
    <source>
        <dbReference type="ARBA" id="ARBA00022801"/>
    </source>
</evidence>
<dbReference type="CDD" id="cd03445">
    <property type="entry name" value="Thioesterase_II_repeat2"/>
    <property type="match status" value="1"/>
</dbReference>
<feature type="domain" description="Acyl-CoA thioesterase-like N-terminal HotDog" evidence="3">
    <location>
        <begin position="50"/>
        <end position="127"/>
    </location>
</feature>
<evidence type="ECO:0000259" key="3">
    <source>
        <dbReference type="Pfam" id="PF13622"/>
    </source>
</evidence>
<dbReference type="Pfam" id="PF20789">
    <property type="entry name" value="4HBT_3C"/>
    <property type="match status" value="1"/>
</dbReference>
<dbReference type="InterPro" id="IPR003703">
    <property type="entry name" value="Acyl_CoA_thio"/>
</dbReference>
<dbReference type="PANTHER" id="PTHR11066:SF64">
    <property type="entry name" value="ACYL-COA THIOESTERASE (AFU_ORTHOLOGUE AFUA_1G12060)"/>
    <property type="match status" value="1"/>
</dbReference>
<keyword evidence="6" id="KW-1185">Reference proteome</keyword>
<dbReference type="PANTHER" id="PTHR11066">
    <property type="entry name" value="ACYL-COA THIOESTERASE"/>
    <property type="match status" value="1"/>
</dbReference>
<reference evidence="5 6" key="1">
    <citation type="submission" date="2024-04" db="EMBL/GenBank/DDBJ databases">
        <title>Phyllosticta paracitricarpa is synonymous to the EU quarantine fungus P. citricarpa based on phylogenomic analyses.</title>
        <authorList>
            <consortium name="Lawrence Berkeley National Laboratory"/>
            <person name="Van Ingen-Buijs V.A."/>
            <person name="Van Westerhoven A.C."/>
            <person name="Haridas S."/>
            <person name="Skiadas P."/>
            <person name="Martin F."/>
            <person name="Groenewald J.Z."/>
            <person name="Crous P.W."/>
            <person name="Seidl M.F."/>
        </authorList>
    </citation>
    <scope>NUCLEOTIDE SEQUENCE [LARGE SCALE GENOMIC DNA]</scope>
    <source>
        <strain evidence="5 6">CBS 123374</strain>
    </source>
</reference>
<dbReference type="InterPro" id="IPR029069">
    <property type="entry name" value="HotDog_dom_sf"/>
</dbReference>
<evidence type="ECO:0000313" key="5">
    <source>
        <dbReference type="EMBL" id="KAK8232402.1"/>
    </source>
</evidence>
<evidence type="ECO:0000259" key="4">
    <source>
        <dbReference type="Pfam" id="PF20789"/>
    </source>
</evidence>
<protein>
    <submittedName>
        <fullName evidence="5">Thioesterase-like superfamily-domain-containing protein</fullName>
    </submittedName>
</protein>